<dbReference type="GO" id="GO:0004553">
    <property type="term" value="F:hydrolase activity, hydrolyzing O-glycosyl compounds"/>
    <property type="evidence" value="ECO:0007669"/>
    <property type="project" value="InterPro"/>
</dbReference>
<evidence type="ECO:0000256" key="2">
    <source>
        <dbReference type="SAM" id="MobiDB-lite"/>
    </source>
</evidence>
<organism evidence="4 5">
    <name type="scientific">Candidatus Minimicrobia naudis</name>
    <dbReference type="NCBI Taxonomy" id="2841263"/>
    <lineage>
        <taxon>Bacteria</taxon>
        <taxon>Candidatus Saccharimonadota</taxon>
        <taxon>Candidatus Saccharimonadota incertae sedis</taxon>
        <taxon>Candidatus Minimicrobia</taxon>
    </lineage>
</organism>
<protein>
    <submittedName>
        <fullName evidence="4">Glycoside hydrolase family 16 protein</fullName>
    </submittedName>
</protein>
<dbReference type="EMBL" id="CP076460">
    <property type="protein sequence ID" value="QWQ32251.1"/>
    <property type="molecule type" value="Genomic_DNA"/>
</dbReference>
<dbReference type="InterPro" id="IPR013320">
    <property type="entry name" value="ConA-like_dom_sf"/>
</dbReference>
<dbReference type="AlphaFoldDB" id="A0A8F1MCA0"/>
<evidence type="ECO:0000313" key="4">
    <source>
        <dbReference type="EMBL" id="QWQ32251.1"/>
    </source>
</evidence>
<comment type="similarity">
    <text evidence="1">Belongs to the glycosyl hydrolase 16 family.</text>
</comment>
<dbReference type="CDD" id="cd08023">
    <property type="entry name" value="GH16_laminarinase_like"/>
    <property type="match status" value="1"/>
</dbReference>
<dbReference type="PANTHER" id="PTHR10963">
    <property type="entry name" value="GLYCOSYL HYDROLASE-RELATED"/>
    <property type="match status" value="1"/>
</dbReference>
<dbReference type="Pfam" id="PF00722">
    <property type="entry name" value="Glyco_hydro_16"/>
    <property type="match status" value="1"/>
</dbReference>
<keyword evidence="5" id="KW-1185">Reference proteome</keyword>
<feature type="region of interest" description="Disordered" evidence="2">
    <location>
        <begin position="145"/>
        <end position="165"/>
    </location>
</feature>
<dbReference type="Gene3D" id="2.60.120.200">
    <property type="match status" value="1"/>
</dbReference>
<feature type="domain" description="GH16" evidence="3">
    <location>
        <begin position="4"/>
        <end position="208"/>
    </location>
</feature>
<gene>
    <name evidence="4" type="ORF">KOY48_05420</name>
</gene>
<dbReference type="InterPro" id="IPR050546">
    <property type="entry name" value="Glycosyl_Hydrlase_16"/>
</dbReference>
<proteinExistence type="inferred from homology"/>
<dbReference type="PROSITE" id="PS51762">
    <property type="entry name" value="GH16_2"/>
    <property type="match status" value="1"/>
</dbReference>
<dbReference type="SUPFAM" id="SSF49899">
    <property type="entry name" value="Concanavalin A-like lectins/glucanases"/>
    <property type="match status" value="1"/>
</dbReference>
<dbReference type="InterPro" id="IPR000757">
    <property type="entry name" value="Beta-glucanase-like"/>
</dbReference>
<sequence>MNKKKYGQMSLMDTSLDTRHMESIHRGGWNASEVQGCYTESAENINVSGGSLNLIGLYKPGVTCNKGKNKDFTSGFVETKDKKAWTYGYFEARIKMPNNKSTWPAFWMSPNEKRYGGWPMNGEIDIVETKGSDLDYAAADAHWGKSTTNKTNNEPSQKTDLQPGFKNTTHWHTYGVKWTEGKLEYYIDGERDTIQSKDLDNQTQQTTP</sequence>
<keyword evidence="4" id="KW-0378">Hydrolase</keyword>
<name>A0A8F1MCA0_9BACT</name>
<dbReference type="KEGG" id="mnd:KOY48_05420"/>
<evidence type="ECO:0000256" key="1">
    <source>
        <dbReference type="ARBA" id="ARBA00006865"/>
    </source>
</evidence>
<dbReference type="GO" id="GO:0005975">
    <property type="term" value="P:carbohydrate metabolic process"/>
    <property type="evidence" value="ECO:0007669"/>
    <property type="project" value="InterPro"/>
</dbReference>
<accession>A0A8F1MCA0</accession>
<dbReference type="PANTHER" id="PTHR10963:SF55">
    <property type="entry name" value="GLYCOSIDE HYDROLASE FAMILY 16 PROTEIN"/>
    <property type="match status" value="1"/>
</dbReference>
<dbReference type="Proteomes" id="UP000679129">
    <property type="component" value="Chromosome"/>
</dbReference>
<evidence type="ECO:0000259" key="3">
    <source>
        <dbReference type="PROSITE" id="PS51762"/>
    </source>
</evidence>
<reference evidence="4" key="1">
    <citation type="submission" date="2021-06" db="EMBL/GenBank/DDBJ databases">
        <title>An adapted protocol for Saccharibacteria cultivation: two new species join this phylum of Candidate Phyla Radiations.</title>
        <authorList>
            <person name="Ibrahim A."/>
            <person name="Maatouk M."/>
            <person name="Zgheib R."/>
            <person name="Haddad G."/>
            <person name="Bou Khalil J."/>
            <person name="Raoult D."/>
            <person name="Bittar F."/>
        </authorList>
    </citation>
    <scope>NUCLEOTIDE SEQUENCE</scope>
    <source>
        <strain evidence="4">IHU1</strain>
    </source>
</reference>
<evidence type="ECO:0000313" key="5">
    <source>
        <dbReference type="Proteomes" id="UP000679129"/>
    </source>
</evidence>